<evidence type="ECO:0000313" key="2">
    <source>
        <dbReference type="Proteomes" id="UP000297716"/>
    </source>
</evidence>
<dbReference type="EMBL" id="SKBN01000099">
    <property type="protein sequence ID" value="TGJ83280.1"/>
    <property type="molecule type" value="Genomic_DNA"/>
</dbReference>
<keyword evidence="2" id="KW-1185">Reference proteome</keyword>
<reference evidence="1 2" key="1">
    <citation type="submission" date="2019-03" db="EMBL/GenBank/DDBJ databases">
        <title>Draft genome sequence of Xylaria hypoxylon DSM 108379, a ubiquitous saprotrophic-parasitic fungi on hardwood.</title>
        <authorList>
            <person name="Buettner E."/>
            <person name="Leonhardt S."/>
            <person name="Gebauer A.M."/>
            <person name="Liers C."/>
            <person name="Hofrichter M."/>
            <person name="Kellner H."/>
        </authorList>
    </citation>
    <scope>NUCLEOTIDE SEQUENCE [LARGE SCALE GENOMIC DNA]</scope>
    <source>
        <strain evidence="1 2">DSM 108379</strain>
    </source>
</reference>
<sequence length="245" mass="27704">MAVINGVPGLQVSIEVAGKPLKEFNVPNGQRGTYESPSLQQLTRNMAIVVGFRKIMNGYVAKYIVVEPGTCPRVEFAKAANFRNEGDHIAYAVIDSVVVGTEKEQKSQRFRFKDLVCVDDNVGDTGYGQTSMVGIIWVTSRVELPYCLEVTDGEKIDDPEPEYEDNFLDLKEQPFAVYDFYYRSEDINQGKRLRDPPWYSYAKAQEREAGEARDPEQAKIIKRKEVMREIKGKGDHEIINLIGSP</sequence>
<organism evidence="1 2">
    <name type="scientific">Xylaria hypoxylon</name>
    <dbReference type="NCBI Taxonomy" id="37992"/>
    <lineage>
        <taxon>Eukaryota</taxon>
        <taxon>Fungi</taxon>
        <taxon>Dikarya</taxon>
        <taxon>Ascomycota</taxon>
        <taxon>Pezizomycotina</taxon>
        <taxon>Sordariomycetes</taxon>
        <taxon>Xylariomycetidae</taxon>
        <taxon>Xylariales</taxon>
        <taxon>Xylariaceae</taxon>
        <taxon>Xylaria</taxon>
    </lineage>
</organism>
<proteinExistence type="predicted"/>
<protein>
    <submittedName>
        <fullName evidence="1">Uncharacterized protein</fullName>
    </submittedName>
</protein>
<evidence type="ECO:0000313" key="1">
    <source>
        <dbReference type="EMBL" id="TGJ83280.1"/>
    </source>
</evidence>
<name>A0A4Z0YVT2_9PEZI</name>
<dbReference type="AlphaFoldDB" id="A0A4Z0YVT2"/>
<dbReference type="Proteomes" id="UP000297716">
    <property type="component" value="Unassembled WGS sequence"/>
</dbReference>
<gene>
    <name evidence="1" type="ORF">E0Z10_g5495</name>
</gene>
<comment type="caution">
    <text evidence="1">The sequence shown here is derived from an EMBL/GenBank/DDBJ whole genome shotgun (WGS) entry which is preliminary data.</text>
</comment>
<dbReference type="OrthoDB" id="3364132at2759"/>
<accession>A0A4Z0YVT2</accession>